<accession>A0A0X8XVA6</accession>
<evidence type="ECO:0000313" key="1">
    <source>
        <dbReference type="EMBL" id="CUU67495.1"/>
    </source>
</evidence>
<protein>
    <submittedName>
        <fullName evidence="1">Uncharacterized protein</fullName>
    </submittedName>
</protein>
<dbReference type="AlphaFoldDB" id="A0A0X8XVA6"/>
<evidence type="ECO:0000313" key="2">
    <source>
        <dbReference type="Proteomes" id="UP000182498"/>
    </source>
</evidence>
<feature type="non-terminal residue" evidence="1">
    <location>
        <position position="41"/>
    </location>
</feature>
<dbReference type="Proteomes" id="UP000182498">
    <property type="component" value="Unassembled WGS sequence"/>
</dbReference>
<dbReference type="EMBL" id="FAUH01000028">
    <property type="protein sequence ID" value="CUU67495.1"/>
    <property type="molecule type" value="Genomic_DNA"/>
</dbReference>
<organism evidence="1 2">
    <name type="scientific">Corynebacterium variabile</name>
    <dbReference type="NCBI Taxonomy" id="1727"/>
    <lineage>
        <taxon>Bacteria</taxon>
        <taxon>Bacillati</taxon>
        <taxon>Actinomycetota</taxon>
        <taxon>Actinomycetes</taxon>
        <taxon>Mycobacteriales</taxon>
        <taxon>Corynebacteriaceae</taxon>
        <taxon>Corynebacterium</taxon>
    </lineage>
</organism>
<keyword evidence="2" id="KW-1185">Reference proteome</keyword>
<name>A0A0X8XVA6_9CORY</name>
<gene>
    <name evidence="1" type="ORF">CVAR292_02858</name>
</gene>
<reference evidence="2" key="1">
    <citation type="submission" date="2015-11" db="EMBL/GenBank/DDBJ databases">
        <authorList>
            <person name="Dugat-Bony E."/>
        </authorList>
    </citation>
    <scope>NUCLEOTIDE SEQUENCE [LARGE SCALE GENOMIC DNA]</scope>
    <source>
        <strain evidence="2">Mu292</strain>
    </source>
</reference>
<sequence>MTTASGATAVQIIYSYAGGATSMEHLGSAHTDAELAALKAE</sequence>
<proteinExistence type="predicted"/>